<organism evidence="2 3">
    <name type="scientific">Chara braunii</name>
    <name type="common">Braun's stonewort</name>
    <dbReference type="NCBI Taxonomy" id="69332"/>
    <lineage>
        <taxon>Eukaryota</taxon>
        <taxon>Viridiplantae</taxon>
        <taxon>Streptophyta</taxon>
        <taxon>Charophyceae</taxon>
        <taxon>Charales</taxon>
        <taxon>Characeae</taxon>
        <taxon>Chara</taxon>
    </lineage>
</organism>
<protein>
    <submittedName>
        <fullName evidence="2">Uncharacterized protein</fullName>
    </submittedName>
</protein>
<proteinExistence type="predicted"/>
<evidence type="ECO:0000256" key="1">
    <source>
        <dbReference type="SAM" id="MobiDB-lite"/>
    </source>
</evidence>
<gene>
    <name evidence="2" type="ORF">CBR_g21833</name>
</gene>
<comment type="caution">
    <text evidence="2">The sequence shown here is derived from an EMBL/GenBank/DDBJ whole genome shotgun (WGS) entry which is preliminary data.</text>
</comment>
<dbReference type="AlphaFoldDB" id="A0A388JUN5"/>
<evidence type="ECO:0000313" key="2">
    <source>
        <dbReference type="EMBL" id="GBG61490.1"/>
    </source>
</evidence>
<dbReference type="Gramene" id="GBG61490">
    <property type="protein sequence ID" value="GBG61490"/>
    <property type="gene ID" value="CBR_g21833"/>
</dbReference>
<dbReference type="OrthoDB" id="10023262at2759"/>
<dbReference type="EMBL" id="BFEA01000020">
    <property type="protein sequence ID" value="GBG61490.1"/>
    <property type="molecule type" value="Genomic_DNA"/>
</dbReference>
<dbReference type="Proteomes" id="UP000265515">
    <property type="component" value="Unassembled WGS sequence"/>
</dbReference>
<feature type="compositionally biased region" description="Basic and acidic residues" evidence="1">
    <location>
        <begin position="202"/>
        <end position="253"/>
    </location>
</feature>
<accession>A0A388JUN5</accession>
<reference evidence="2 3" key="1">
    <citation type="journal article" date="2018" name="Cell">
        <title>The Chara Genome: Secondary Complexity and Implications for Plant Terrestrialization.</title>
        <authorList>
            <person name="Nishiyama T."/>
            <person name="Sakayama H."/>
            <person name="Vries J.D."/>
            <person name="Buschmann H."/>
            <person name="Saint-Marcoux D."/>
            <person name="Ullrich K.K."/>
            <person name="Haas F.B."/>
            <person name="Vanderstraeten L."/>
            <person name="Becker D."/>
            <person name="Lang D."/>
            <person name="Vosolsobe S."/>
            <person name="Rombauts S."/>
            <person name="Wilhelmsson P.K.I."/>
            <person name="Janitza P."/>
            <person name="Kern R."/>
            <person name="Heyl A."/>
            <person name="Rumpler F."/>
            <person name="Villalobos L.I.A.C."/>
            <person name="Clay J.M."/>
            <person name="Skokan R."/>
            <person name="Toyoda A."/>
            <person name="Suzuki Y."/>
            <person name="Kagoshima H."/>
            <person name="Schijlen E."/>
            <person name="Tajeshwar N."/>
            <person name="Catarino B."/>
            <person name="Hetherington A.J."/>
            <person name="Saltykova A."/>
            <person name="Bonnot C."/>
            <person name="Breuninger H."/>
            <person name="Symeonidi A."/>
            <person name="Radhakrishnan G.V."/>
            <person name="Van Nieuwerburgh F."/>
            <person name="Deforce D."/>
            <person name="Chang C."/>
            <person name="Karol K.G."/>
            <person name="Hedrich R."/>
            <person name="Ulvskov P."/>
            <person name="Glockner G."/>
            <person name="Delwiche C.F."/>
            <person name="Petrasek J."/>
            <person name="Van de Peer Y."/>
            <person name="Friml J."/>
            <person name="Beilby M."/>
            <person name="Dolan L."/>
            <person name="Kohara Y."/>
            <person name="Sugano S."/>
            <person name="Fujiyama A."/>
            <person name="Delaux P.-M."/>
            <person name="Quint M."/>
            <person name="TheiBen G."/>
            <person name="Hagemann M."/>
            <person name="Harholt J."/>
            <person name="Dunand C."/>
            <person name="Zachgo S."/>
            <person name="Langdale J."/>
            <person name="Maumus F."/>
            <person name="Straeten D.V.D."/>
            <person name="Gould S.B."/>
            <person name="Rensing S.A."/>
        </authorList>
    </citation>
    <scope>NUCLEOTIDE SEQUENCE [LARGE SCALE GENOMIC DNA]</scope>
    <source>
        <strain evidence="2 3">S276</strain>
    </source>
</reference>
<feature type="compositionally biased region" description="Basic and acidic residues" evidence="1">
    <location>
        <begin position="310"/>
        <end position="319"/>
    </location>
</feature>
<evidence type="ECO:0000313" key="3">
    <source>
        <dbReference type="Proteomes" id="UP000265515"/>
    </source>
</evidence>
<feature type="compositionally biased region" description="Acidic residues" evidence="1">
    <location>
        <begin position="187"/>
        <end position="201"/>
    </location>
</feature>
<feature type="compositionally biased region" description="Acidic residues" evidence="1">
    <location>
        <begin position="270"/>
        <end position="309"/>
    </location>
</feature>
<sequence length="360" mass="41987">MVEGSLVGRWKAMRWSTTKLQSKADLAFFTLRREGGWPKLKVLEVMEPLYVLPRGMDKDGTAPSNLVELKVLEPLYVLPRGMDKDGTAPSNLVECDRLMERTLGEVVLTEEQRGTVLEKLLRSGKNLKDHGYIDLWTQFFESLPQPKVDDGSILKDPMEEKYITEEELVQERAFIKTPKGRISKSLEDEEEESTDDNDLDDDVRMREEEEERRAAIPTRKEWEKLKKKVGERESESVGDMGRLEEEKEEAMDQREEEAEHEIGQPAQEEEKMEQEEKEEEASMEQREEEMEQEEEEGIEQQEEELEESEKEQQQEKMENNEEQQQQHAPKTVYTRRKQTVEAAGLPKNSPDLKRLPSQQS</sequence>
<name>A0A388JUN5_CHABU</name>
<keyword evidence="3" id="KW-1185">Reference proteome</keyword>
<feature type="region of interest" description="Disordered" evidence="1">
    <location>
        <begin position="180"/>
        <end position="360"/>
    </location>
</feature>